<dbReference type="InterPro" id="IPR002104">
    <property type="entry name" value="Integrase_catalytic"/>
</dbReference>
<sequence length="442" mass="48772">MGRARKGTWKRSGDHFLVYVTLPQSAVPGVKDRRLPGITVRKGVNGRPPTEADLDKLAKLYTDRPDLALARLAEEGRLPDWVPIELVPRDALLRGATANPTAASAAGSLLETVASYGERWLAWRDKQGHGSIACYTSGLKCHVFPVKTDDGTTTIGEKPIAALTRDDVKRVAAYFRNEAAADRISANTATRYFSYFRAMLAAASDEDGDPDLYVRPDNPALGVKGPPTPKKQTRACFYPDEFLRFVSCEAIPLNARRLVALAVFLMCRLGELGRLRCEDIDLAHETITIRRSFDRPRKREKTPKNGRARSFGLETNVIPLLAAMIEEAGGSGLLCPVNVYKVADKFCGYLDRAGLTRAELRERSRTHVPLTMHGLRATGATWAARSGRYGAIELRRILGHQKQETTDVYFDEAQLMGRNVGEVFPPLPASLLKRSGKRASGR</sequence>
<evidence type="ECO:0000256" key="4">
    <source>
        <dbReference type="ARBA" id="ARBA00023172"/>
    </source>
</evidence>
<keyword evidence="3 5" id="KW-0238">DNA-binding</keyword>
<dbReference type="Gene3D" id="1.10.150.130">
    <property type="match status" value="1"/>
</dbReference>
<gene>
    <name evidence="8" type="ORF">KEG57_35210</name>
</gene>
<reference evidence="8 9" key="1">
    <citation type="submission" date="2021-04" db="EMBL/GenBank/DDBJ databases">
        <title>Genome analysis of Polyangium sp.</title>
        <authorList>
            <person name="Li Y."/>
            <person name="Wang J."/>
        </authorList>
    </citation>
    <scope>NUCLEOTIDE SEQUENCE [LARGE SCALE GENOMIC DNA]</scope>
    <source>
        <strain evidence="8 9">SDU14</strain>
    </source>
</reference>
<dbReference type="InterPro" id="IPR010998">
    <property type="entry name" value="Integrase_recombinase_N"/>
</dbReference>
<dbReference type="InterPro" id="IPR044068">
    <property type="entry name" value="CB"/>
</dbReference>
<evidence type="ECO:0000256" key="3">
    <source>
        <dbReference type="ARBA" id="ARBA00023125"/>
    </source>
</evidence>
<evidence type="ECO:0000256" key="1">
    <source>
        <dbReference type="ARBA" id="ARBA00008857"/>
    </source>
</evidence>
<organism evidence="8 9">
    <name type="scientific">Polyangium jinanense</name>
    <dbReference type="NCBI Taxonomy" id="2829994"/>
    <lineage>
        <taxon>Bacteria</taxon>
        <taxon>Pseudomonadati</taxon>
        <taxon>Myxococcota</taxon>
        <taxon>Polyangia</taxon>
        <taxon>Polyangiales</taxon>
        <taxon>Polyangiaceae</taxon>
        <taxon>Polyangium</taxon>
    </lineage>
</organism>
<dbReference type="GO" id="GO:0006310">
    <property type="term" value="P:DNA recombination"/>
    <property type="evidence" value="ECO:0007669"/>
    <property type="project" value="UniProtKB-KW"/>
</dbReference>
<dbReference type="InterPro" id="IPR013762">
    <property type="entry name" value="Integrase-like_cat_sf"/>
</dbReference>
<evidence type="ECO:0000313" key="8">
    <source>
        <dbReference type="EMBL" id="MDC3985783.1"/>
    </source>
</evidence>
<comment type="caution">
    <text evidence="8">The sequence shown here is derived from an EMBL/GenBank/DDBJ whole genome shotgun (WGS) entry which is preliminary data.</text>
</comment>
<dbReference type="InterPro" id="IPR050090">
    <property type="entry name" value="Tyrosine_recombinase_XerCD"/>
</dbReference>
<feature type="domain" description="Tyr recombinase" evidence="6">
    <location>
        <begin position="232"/>
        <end position="422"/>
    </location>
</feature>
<dbReference type="SUPFAM" id="SSF56349">
    <property type="entry name" value="DNA breaking-rejoining enzymes"/>
    <property type="match status" value="1"/>
</dbReference>
<keyword evidence="4" id="KW-0233">DNA recombination</keyword>
<evidence type="ECO:0000256" key="5">
    <source>
        <dbReference type="PROSITE-ProRule" id="PRU01248"/>
    </source>
</evidence>
<dbReference type="GO" id="GO:0003677">
    <property type="term" value="F:DNA binding"/>
    <property type="evidence" value="ECO:0007669"/>
    <property type="project" value="UniProtKB-UniRule"/>
</dbReference>
<evidence type="ECO:0000313" key="9">
    <source>
        <dbReference type="Proteomes" id="UP001151081"/>
    </source>
</evidence>
<dbReference type="PROSITE" id="PS51898">
    <property type="entry name" value="TYR_RECOMBINASE"/>
    <property type="match status" value="1"/>
</dbReference>
<dbReference type="PANTHER" id="PTHR30349">
    <property type="entry name" value="PHAGE INTEGRASE-RELATED"/>
    <property type="match status" value="1"/>
</dbReference>
<feature type="domain" description="Core-binding (CB)" evidence="7">
    <location>
        <begin position="111"/>
        <end position="204"/>
    </location>
</feature>
<dbReference type="RefSeq" id="WP_272459234.1">
    <property type="nucleotide sequence ID" value="NZ_JAGTJJ010000031.1"/>
</dbReference>
<dbReference type="PANTHER" id="PTHR30349:SF64">
    <property type="entry name" value="PROPHAGE INTEGRASE INTD-RELATED"/>
    <property type="match status" value="1"/>
</dbReference>
<dbReference type="EMBL" id="JAGTJJ010000031">
    <property type="protein sequence ID" value="MDC3985783.1"/>
    <property type="molecule type" value="Genomic_DNA"/>
</dbReference>
<dbReference type="InterPro" id="IPR011010">
    <property type="entry name" value="DNA_brk_join_enz"/>
</dbReference>
<dbReference type="Gene3D" id="1.10.443.10">
    <property type="entry name" value="Intergrase catalytic core"/>
    <property type="match status" value="1"/>
</dbReference>
<dbReference type="Pfam" id="PF00589">
    <property type="entry name" value="Phage_integrase"/>
    <property type="match status" value="1"/>
</dbReference>
<evidence type="ECO:0000259" key="6">
    <source>
        <dbReference type="PROSITE" id="PS51898"/>
    </source>
</evidence>
<comment type="similarity">
    <text evidence="1">Belongs to the 'phage' integrase family.</text>
</comment>
<name>A0A9X3XB69_9BACT</name>
<dbReference type="Proteomes" id="UP001151081">
    <property type="component" value="Unassembled WGS sequence"/>
</dbReference>
<dbReference type="AlphaFoldDB" id="A0A9X3XB69"/>
<dbReference type="PROSITE" id="PS51900">
    <property type="entry name" value="CB"/>
    <property type="match status" value="1"/>
</dbReference>
<proteinExistence type="inferred from homology"/>
<protein>
    <submittedName>
        <fullName evidence="8">Tyrosine-type recombinase/integrase</fullName>
    </submittedName>
</protein>
<keyword evidence="2" id="KW-0229">DNA integration</keyword>
<evidence type="ECO:0000259" key="7">
    <source>
        <dbReference type="PROSITE" id="PS51900"/>
    </source>
</evidence>
<accession>A0A9X3XB69</accession>
<evidence type="ECO:0000256" key="2">
    <source>
        <dbReference type="ARBA" id="ARBA00022908"/>
    </source>
</evidence>
<keyword evidence="9" id="KW-1185">Reference proteome</keyword>
<dbReference type="GO" id="GO:0015074">
    <property type="term" value="P:DNA integration"/>
    <property type="evidence" value="ECO:0007669"/>
    <property type="project" value="UniProtKB-KW"/>
</dbReference>